<dbReference type="PANTHER" id="PTHR15239">
    <property type="entry name" value="NUCLEAR EXPORT MEDIATOR FACTOR NEMF"/>
    <property type="match status" value="1"/>
</dbReference>
<evidence type="ECO:0000313" key="8">
    <source>
        <dbReference type="Proteomes" id="UP001564657"/>
    </source>
</evidence>
<feature type="domain" description="NFACT RNA-binding" evidence="6">
    <location>
        <begin position="464"/>
        <end position="556"/>
    </location>
</feature>
<keyword evidence="4 5" id="KW-0648">Protein biosynthesis</keyword>
<keyword evidence="3 5" id="KW-0694">RNA-binding</keyword>
<evidence type="ECO:0000256" key="1">
    <source>
        <dbReference type="ARBA" id="ARBA00022555"/>
    </source>
</evidence>
<dbReference type="Pfam" id="PF05833">
    <property type="entry name" value="NFACT_N"/>
    <property type="match status" value="1"/>
</dbReference>
<comment type="subunit">
    <text evidence="5">Associates with stalled 50S ribosomal subunits. Binds to RqcP.</text>
</comment>
<protein>
    <recommendedName>
        <fullName evidence="5">Rqc2 homolog RqcH</fullName>
        <shortName evidence="5">RqcH</shortName>
    </recommendedName>
</protein>
<name>A0ABV4BLM0_9CLOT</name>
<gene>
    <name evidence="5" type="primary">rqcH</name>
    <name evidence="7" type="ORF">AB8U03_00345</name>
</gene>
<dbReference type="Gene3D" id="2.30.310.10">
    <property type="entry name" value="ibrinogen binding protein from staphylococcus aureus domain"/>
    <property type="match status" value="1"/>
</dbReference>
<dbReference type="InterPro" id="IPR043682">
    <property type="entry name" value="RqcH_bacterial"/>
</dbReference>
<dbReference type="Proteomes" id="UP001564657">
    <property type="component" value="Unassembled WGS sequence"/>
</dbReference>
<evidence type="ECO:0000256" key="4">
    <source>
        <dbReference type="ARBA" id="ARBA00022917"/>
    </source>
</evidence>
<comment type="caution">
    <text evidence="7">The sequence shown here is derived from an EMBL/GenBank/DDBJ whole genome shotgun (WGS) entry which is preliminary data.</text>
</comment>
<proteinExistence type="inferred from homology"/>
<comment type="similarity">
    <text evidence="5">Belongs to the NEMF family.</text>
</comment>
<keyword evidence="5" id="KW-0175">Coiled coil</keyword>
<keyword evidence="8" id="KW-1185">Reference proteome</keyword>
<dbReference type="InterPro" id="IPR008532">
    <property type="entry name" value="NFACT_RNA-bd"/>
</dbReference>
<evidence type="ECO:0000256" key="2">
    <source>
        <dbReference type="ARBA" id="ARBA00022730"/>
    </source>
</evidence>
<dbReference type="InterPro" id="IPR051608">
    <property type="entry name" value="RQC_Subunit_NEMF"/>
</dbReference>
<dbReference type="EMBL" id="JBGEWD010000001">
    <property type="protein sequence ID" value="MEY7998661.1"/>
    <property type="molecule type" value="Genomic_DNA"/>
</dbReference>
<dbReference type="PANTHER" id="PTHR15239:SF6">
    <property type="entry name" value="RIBOSOME QUALITY CONTROL COMPLEX SUBUNIT NEMF"/>
    <property type="match status" value="1"/>
</dbReference>
<sequence>MALDGIFIYSILEELKNDLVGGRIEKVNQPEKDEILISIKNNKKNYRLSISSSPVYPKIHITDRNKSNPMQPPIFCMVLRKYLNSSKLIDIRQLDTDRVVFLDFESSDELGFNSIYTLVVEIMGRHSNITLIRQRDNLIMDSIKHITPEINTVRSLFPGIKYIFPPTSNKLNPFCYSKNEFKIFIQNHIKYIDKNFFSTVFTGVSSSFSKELFHRLDDLTLCDSLNIFDETSVTILYGFSNKIFTHLKNQNFYFAFYKKGPVMKDFYCERLTYLSNCVEKHYSSPSKLIEEFYYEKDKADRLNNRSSDLQKLVNINLDRCTKKIKILTRNIEDAQNKDTYRIYGELLTSNIYNIKKGYSHIKVQNYYSNSVEYIDIKLDENKTPSENIQRYFKKYNKLKKTEKAAREQLIMADEELEYLNSVMTNIKNSDNYDDIEEIKRELMSTGYIKLKKTNSKKKIRKSKPMKFLSSDGIEIYVGKNNLQNDYLTLKFADKRDIWLHTKNIPGSHVIIKNFGTVPDSTLEEAAMLAAYYSKAKGSPKVAVDYTDIKSIHKPNGSKPGMVIYYTNKTLYVDSSSPSIKQLE</sequence>
<feature type="coiled-coil region" evidence="5">
    <location>
        <begin position="388"/>
        <end position="415"/>
    </location>
</feature>
<dbReference type="Pfam" id="PF05670">
    <property type="entry name" value="NFACT-R_1"/>
    <property type="match status" value="1"/>
</dbReference>
<accession>A0ABV4BLM0</accession>
<dbReference type="RefSeq" id="WP_369702559.1">
    <property type="nucleotide sequence ID" value="NZ_JBGEWD010000001.1"/>
</dbReference>
<evidence type="ECO:0000256" key="3">
    <source>
        <dbReference type="ARBA" id="ARBA00022884"/>
    </source>
</evidence>
<keyword evidence="2 5" id="KW-0699">rRNA-binding</keyword>
<evidence type="ECO:0000313" key="7">
    <source>
        <dbReference type="EMBL" id="MEY7998661.1"/>
    </source>
</evidence>
<organism evidence="7 8">
    <name type="scientific">Clostridium moutaii</name>
    <dbReference type="NCBI Taxonomy" id="3240932"/>
    <lineage>
        <taxon>Bacteria</taxon>
        <taxon>Bacillati</taxon>
        <taxon>Bacillota</taxon>
        <taxon>Clostridia</taxon>
        <taxon>Eubacteriales</taxon>
        <taxon>Clostridiaceae</taxon>
        <taxon>Clostridium</taxon>
    </lineage>
</organism>
<comment type="function">
    <text evidence="5">Key component of the ribosome quality control system (RQC), a ribosome-associated complex that mediates the extraction of incompletely synthesized nascent chains from stalled ribosomes and their subsequent degradation. RqcH recruits Ala-charged tRNA, and with RqcP directs the elongation of stalled nascent chains on 50S ribosomal subunits, leading to non-templated C-terminal alanine extensions (Ala tail). The Ala tail promotes nascent chain degradation. May add between 1 and at least 8 Ala residues. Binds to stalled 50S ribosomal subunits.</text>
</comment>
<dbReference type="HAMAP" id="MF_00844_B">
    <property type="entry name" value="RqcH_B"/>
    <property type="match status" value="1"/>
</dbReference>
<evidence type="ECO:0000259" key="6">
    <source>
        <dbReference type="Pfam" id="PF05670"/>
    </source>
</evidence>
<reference evidence="7 8" key="1">
    <citation type="submission" date="2024-08" db="EMBL/GenBank/DDBJ databases">
        <title>Clostridium lapicellarii sp. nov., and Clostridium renhuaiense sp. nov., two species isolated from the mud in a fermentation cellar used for producing sauce-flavour Chinese liquors.</title>
        <authorList>
            <person name="Yang F."/>
            <person name="Wang H."/>
            <person name="Chen L.Q."/>
            <person name="Zhou N."/>
            <person name="Lu J.J."/>
            <person name="Pu X.X."/>
            <person name="Wan B."/>
            <person name="Wang L."/>
            <person name="Liu S.J."/>
        </authorList>
    </citation>
    <scope>NUCLEOTIDE SEQUENCE [LARGE SCALE GENOMIC DNA]</scope>
    <source>
        <strain evidence="7 8">MT-5</strain>
    </source>
</reference>
<keyword evidence="1 5" id="KW-0820">tRNA-binding</keyword>
<evidence type="ECO:0000256" key="5">
    <source>
        <dbReference type="HAMAP-Rule" id="MF_00844"/>
    </source>
</evidence>